<dbReference type="GO" id="GO:0005829">
    <property type="term" value="C:cytosol"/>
    <property type="evidence" value="ECO:0007669"/>
    <property type="project" value="TreeGrafter"/>
</dbReference>
<keyword evidence="4 6" id="KW-0808">Transferase</keyword>
<sequence>MRWTQARFVVDANQVDRLSATLEAFLAQAVTTENAGADEYYEVAFPGQPTWQKVRVTALFDAQIALEPIIDFVQQHFSAQSNTEIPVQVETLVDQDWERVWLDSFTPIEVGDRLWICPSWCDPVDPEARNIILDPGLAFGTGTHPTTHLCLQWLSRQDLSGQAVLDYGSGTGILAIAALLSGAESAEAVDIDPLAVTACDENAARNELGHNLHACLPNQLADEPRHRYPLVIANILADVIIQLKDTLLAHLHAEGTLLLTGILTTQVDRVTAAFGDKMAYHVEHQEQWALIIATPKA</sequence>
<accession>A0A918S0K9</accession>
<evidence type="ECO:0000313" key="7">
    <source>
        <dbReference type="EMBL" id="GHA18332.1"/>
    </source>
</evidence>
<dbReference type="AlphaFoldDB" id="A0A918S0K9"/>
<comment type="function">
    <text evidence="6">Methylates ribosomal protein L11.</text>
</comment>
<keyword evidence="5 6" id="KW-0949">S-adenosyl-L-methionine</keyword>
<dbReference type="Proteomes" id="UP000614811">
    <property type="component" value="Unassembled WGS sequence"/>
</dbReference>
<evidence type="ECO:0000256" key="1">
    <source>
        <dbReference type="ARBA" id="ARBA00009741"/>
    </source>
</evidence>
<keyword evidence="2 6" id="KW-0963">Cytoplasm</keyword>
<proteinExistence type="inferred from homology"/>
<organism evidence="7 8">
    <name type="scientific">Arenicella chitinivorans</name>
    <dbReference type="NCBI Taxonomy" id="1329800"/>
    <lineage>
        <taxon>Bacteria</taxon>
        <taxon>Pseudomonadati</taxon>
        <taxon>Pseudomonadota</taxon>
        <taxon>Gammaproteobacteria</taxon>
        <taxon>Arenicellales</taxon>
        <taxon>Arenicellaceae</taxon>
        <taxon>Arenicella</taxon>
    </lineage>
</organism>
<dbReference type="HAMAP" id="MF_00735">
    <property type="entry name" value="Methyltr_PrmA"/>
    <property type="match status" value="1"/>
</dbReference>
<dbReference type="GO" id="GO:0005840">
    <property type="term" value="C:ribosome"/>
    <property type="evidence" value="ECO:0007669"/>
    <property type="project" value="UniProtKB-KW"/>
</dbReference>
<dbReference type="RefSeq" id="WP_189402519.1">
    <property type="nucleotide sequence ID" value="NZ_BMXA01000007.1"/>
</dbReference>
<dbReference type="Pfam" id="PF06325">
    <property type="entry name" value="PrmA"/>
    <property type="match status" value="1"/>
</dbReference>
<name>A0A918S0K9_9GAMM</name>
<feature type="binding site" evidence="6">
    <location>
        <position position="234"/>
    </location>
    <ligand>
        <name>S-adenosyl-L-methionine</name>
        <dbReference type="ChEBI" id="CHEBI:59789"/>
    </ligand>
</feature>
<protein>
    <recommendedName>
        <fullName evidence="6">Ribosomal protein L11 methyltransferase</fullName>
        <shortName evidence="6">L11 Mtase</shortName>
        <ecNumber evidence="6">2.1.1.-</ecNumber>
    </recommendedName>
</protein>
<dbReference type="InterPro" id="IPR029063">
    <property type="entry name" value="SAM-dependent_MTases_sf"/>
</dbReference>
<gene>
    <name evidence="6 7" type="primary">prmA</name>
    <name evidence="7" type="ORF">GCM10008090_29900</name>
</gene>
<reference evidence="7" key="2">
    <citation type="submission" date="2020-09" db="EMBL/GenBank/DDBJ databases">
        <authorList>
            <person name="Sun Q."/>
            <person name="Kim S."/>
        </authorList>
    </citation>
    <scope>NUCLEOTIDE SEQUENCE</scope>
    <source>
        <strain evidence="7">KCTC 12711</strain>
    </source>
</reference>
<comment type="subcellular location">
    <subcellularLocation>
        <location evidence="6">Cytoplasm</location>
    </subcellularLocation>
</comment>
<evidence type="ECO:0000256" key="3">
    <source>
        <dbReference type="ARBA" id="ARBA00022603"/>
    </source>
</evidence>
<evidence type="ECO:0000313" key="8">
    <source>
        <dbReference type="Proteomes" id="UP000614811"/>
    </source>
</evidence>
<dbReference type="InterPro" id="IPR004498">
    <property type="entry name" value="Ribosomal_PrmA_MeTrfase"/>
</dbReference>
<comment type="catalytic activity">
    <reaction evidence="6">
        <text>L-lysyl-[protein] + 3 S-adenosyl-L-methionine = N(6),N(6),N(6)-trimethyl-L-lysyl-[protein] + 3 S-adenosyl-L-homocysteine + 3 H(+)</text>
        <dbReference type="Rhea" id="RHEA:54192"/>
        <dbReference type="Rhea" id="RHEA-COMP:9752"/>
        <dbReference type="Rhea" id="RHEA-COMP:13826"/>
        <dbReference type="ChEBI" id="CHEBI:15378"/>
        <dbReference type="ChEBI" id="CHEBI:29969"/>
        <dbReference type="ChEBI" id="CHEBI:57856"/>
        <dbReference type="ChEBI" id="CHEBI:59789"/>
        <dbReference type="ChEBI" id="CHEBI:61961"/>
    </reaction>
</comment>
<evidence type="ECO:0000256" key="5">
    <source>
        <dbReference type="ARBA" id="ARBA00022691"/>
    </source>
</evidence>
<dbReference type="EC" id="2.1.1.-" evidence="6"/>
<dbReference type="GO" id="GO:0032259">
    <property type="term" value="P:methylation"/>
    <property type="evidence" value="ECO:0007669"/>
    <property type="project" value="UniProtKB-KW"/>
</dbReference>
<comment type="similarity">
    <text evidence="1 6">Belongs to the methyltransferase superfamily. PrmA family.</text>
</comment>
<keyword evidence="3 6" id="KW-0489">Methyltransferase</keyword>
<reference evidence="7" key="1">
    <citation type="journal article" date="2014" name="Int. J. Syst. Evol. Microbiol.">
        <title>Complete genome sequence of Corynebacterium casei LMG S-19264T (=DSM 44701T), isolated from a smear-ripened cheese.</title>
        <authorList>
            <consortium name="US DOE Joint Genome Institute (JGI-PGF)"/>
            <person name="Walter F."/>
            <person name="Albersmeier A."/>
            <person name="Kalinowski J."/>
            <person name="Ruckert C."/>
        </authorList>
    </citation>
    <scope>NUCLEOTIDE SEQUENCE</scope>
    <source>
        <strain evidence="7">KCTC 12711</strain>
    </source>
</reference>
<feature type="binding site" evidence="6">
    <location>
        <position position="168"/>
    </location>
    <ligand>
        <name>S-adenosyl-L-methionine</name>
        <dbReference type="ChEBI" id="CHEBI:59789"/>
    </ligand>
</feature>
<dbReference type="Gene3D" id="3.40.50.150">
    <property type="entry name" value="Vaccinia Virus protein VP39"/>
    <property type="match status" value="1"/>
</dbReference>
<feature type="binding site" evidence="6">
    <location>
        <position position="147"/>
    </location>
    <ligand>
        <name>S-adenosyl-L-methionine</name>
        <dbReference type="ChEBI" id="CHEBI:59789"/>
    </ligand>
</feature>
<keyword evidence="8" id="KW-1185">Reference proteome</keyword>
<dbReference type="PANTHER" id="PTHR43648">
    <property type="entry name" value="ELECTRON TRANSFER FLAVOPROTEIN BETA SUBUNIT LYSINE METHYLTRANSFERASE"/>
    <property type="match status" value="1"/>
</dbReference>
<dbReference type="SUPFAM" id="SSF53335">
    <property type="entry name" value="S-adenosyl-L-methionine-dependent methyltransferases"/>
    <property type="match status" value="1"/>
</dbReference>
<feature type="binding site" evidence="6">
    <location>
        <position position="190"/>
    </location>
    <ligand>
        <name>S-adenosyl-L-methionine</name>
        <dbReference type="ChEBI" id="CHEBI:59789"/>
    </ligand>
</feature>
<evidence type="ECO:0000256" key="4">
    <source>
        <dbReference type="ARBA" id="ARBA00022679"/>
    </source>
</evidence>
<dbReference type="GO" id="GO:0016279">
    <property type="term" value="F:protein-lysine N-methyltransferase activity"/>
    <property type="evidence" value="ECO:0007669"/>
    <property type="project" value="TreeGrafter"/>
</dbReference>
<dbReference type="CDD" id="cd02440">
    <property type="entry name" value="AdoMet_MTases"/>
    <property type="match status" value="1"/>
</dbReference>
<dbReference type="EMBL" id="BMXA01000007">
    <property type="protein sequence ID" value="GHA18332.1"/>
    <property type="molecule type" value="Genomic_DNA"/>
</dbReference>
<evidence type="ECO:0000256" key="2">
    <source>
        <dbReference type="ARBA" id="ARBA00022490"/>
    </source>
</evidence>
<dbReference type="InterPro" id="IPR050078">
    <property type="entry name" value="Ribosomal_L11_MeTrfase_PrmA"/>
</dbReference>
<dbReference type="PIRSF" id="PIRSF000401">
    <property type="entry name" value="RPL11_MTase"/>
    <property type="match status" value="1"/>
</dbReference>
<evidence type="ECO:0000256" key="6">
    <source>
        <dbReference type="HAMAP-Rule" id="MF_00735"/>
    </source>
</evidence>
<keyword evidence="7" id="KW-0687">Ribonucleoprotein</keyword>
<dbReference type="NCBIfam" id="TIGR00406">
    <property type="entry name" value="prmA"/>
    <property type="match status" value="1"/>
</dbReference>
<keyword evidence="7" id="KW-0689">Ribosomal protein</keyword>
<dbReference type="PANTHER" id="PTHR43648:SF1">
    <property type="entry name" value="ELECTRON TRANSFER FLAVOPROTEIN BETA SUBUNIT LYSINE METHYLTRANSFERASE"/>
    <property type="match status" value="1"/>
</dbReference>
<comment type="caution">
    <text evidence="7">The sequence shown here is derived from an EMBL/GenBank/DDBJ whole genome shotgun (WGS) entry which is preliminary data.</text>
</comment>